<reference evidence="1 2" key="1">
    <citation type="submission" date="2015-07" db="EMBL/GenBank/DDBJ databases">
        <title>Emmonsia species relationships and genome sequence.</title>
        <authorList>
            <person name="Cuomo C.A."/>
            <person name="Schwartz I.S."/>
            <person name="Kenyon C."/>
            <person name="de Hoog G.S."/>
            <person name="Govender N.P."/>
            <person name="Botha A."/>
            <person name="Moreno L."/>
            <person name="de Vries M."/>
            <person name="Munoz J.F."/>
            <person name="Stielow J.B."/>
        </authorList>
    </citation>
    <scope>NUCLEOTIDE SEQUENCE [LARGE SCALE GENOMIC DNA]</scope>
    <source>
        <strain evidence="1 2">CBS 136260</strain>
    </source>
</reference>
<comment type="caution">
    <text evidence="1">The sequence shown here is derived from an EMBL/GenBank/DDBJ whole genome shotgun (WGS) entry which is preliminary data.</text>
</comment>
<dbReference type="Proteomes" id="UP000091918">
    <property type="component" value="Unassembled WGS sequence"/>
</dbReference>
<dbReference type="STRING" id="1658172.A0A1B7NZT7"/>
<accession>A0A1B7NZT7</accession>
<dbReference type="EMBL" id="LGUA01000327">
    <property type="protein sequence ID" value="OAX82288.1"/>
    <property type="molecule type" value="Genomic_DNA"/>
</dbReference>
<dbReference type="OrthoDB" id="4358334at2759"/>
<keyword evidence="2" id="KW-1185">Reference proteome</keyword>
<sequence>MSAARDIFINHEISAIPVANFGCSNIKLFTQTIIDHITLLSYETPVTTYSSNTNAAFNTIPDSSQDMNNLNDTEDSSNLFFQLNYDQKAEEFHSDVFSHYEHEYCQKIMTLLLQLKTLFSSKLDKVKNFEILILFINEKNVKDLKRVMNIILEKLHKMNCTE</sequence>
<name>A0A1B7NZT7_9EURO</name>
<evidence type="ECO:0000313" key="1">
    <source>
        <dbReference type="EMBL" id="OAX82288.1"/>
    </source>
</evidence>
<dbReference type="AlphaFoldDB" id="A0A1B7NZT7"/>
<protein>
    <submittedName>
        <fullName evidence="1">Uncharacterized protein</fullName>
    </submittedName>
</protein>
<proteinExistence type="predicted"/>
<organism evidence="1 2">
    <name type="scientific">Emergomyces africanus</name>
    <dbReference type="NCBI Taxonomy" id="1955775"/>
    <lineage>
        <taxon>Eukaryota</taxon>
        <taxon>Fungi</taxon>
        <taxon>Dikarya</taxon>
        <taxon>Ascomycota</taxon>
        <taxon>Pezizomycotina</taxon>
        <taxon>Eurotiomycetes</taxon>
        <taxon>Eurotiomycetidae</taxon>
        <taxon>Onygenales</taxon>
        <taxon>Ajellomycetaceae</taxon>
        <taxon>Emergomyces</taxon>
    </lineage>
</organism>
<gene>
    <name evidence="1" type="ORF">ACJ72_03357</name>
</gene>
<evidence type="ECO:0000313" key="2">
    <source>
        <dbReference type="Proteomes" id="UP000091918"/>
    </source>
</evidence>